<dbReference type="PANTHER" id="PTHR34408">
    <property type="entry name" value="FAMILY PROTEIN, PUTATIVE-RELATED"/>
    <property type="match status" value="1"/>
</dbReference>
<dbReference type="RefSeq" id="WP_172172183.1">
    <property type="nucleotide sequence ID" value="NZ_WOEZ01000185.1"/>
</dbReference>
<dbReference type="GO" id="GO:0016998">
    <property type="term" value="P:cell wall macromolecule catabolic process"/>
    <property type="evidence" value="ECO:0007669"/>
    <property type="project" value="InterPro"/>
</dbReference>
<organism evidence="2 3">
    <name type="scientific">Paraburkholderia elongata</name>
    <dbReference type="NCBI Taxonomy" id="2675747"/>
    <lineage>
        <taxon>Bacteria</taxon>
        <taxon>Pseudomonadati</taxon>
        <taxon>Pseudomonadota</taxon>
        <taxon>Betaproteobacteria</taxon>
        <taxon>Burkholderiales</taxon>
        <taxon>Burkholderiaceae</taxon>
        <taxon>Paraburkholderia</taxon>
    </lineage>
</organism>
<gene>
    <name evidence="2" type="ORF">GNZ13_32340</name>
</gene>
<dbReference type="AlphaFoldDB" id="A0A972SMP9"/>
<dbReference type="SUPFAM" id="SSF53955">
    <property type="entry name" value="Lysozyme-like"/>
    <property type="match status" value="1"/>
</dbReference>
<dbReference type="InterPro" id="IPR052354">
    <property type="entry name" value="Cell_Wall_Dynamics_Protein"/>
</dbReference>
<dbReference type="Proteomes" id="UP000655523">
    <property type="component" value="Unassembled WGS sequence"/>
</dbReference>
<name>A0A972SMP9_9BURK</name>
<dbReference type="InterPro" id="IPR000726">
    <property type="entry name" value="Glyco_hydro_19_cat"/>
</dbReference>
<feature type="domain" description="Glycoside hydrolase family 19 catalytic" evidence="1">
    <location>
        <begin position="84"/>
        <end position="136"/>
    </location>
</feature>
<dbReference type="InterPro" id="IPR023346">
    <property type="entry name" value="Lysozyme-like_dom_sf"/>
</dbReference>
<evidence type="ECO:0000313" key="2">
    <source>
        <dbReference type="EMBL" id="NPT59125.1"/>
    </source>
</evidence>
<sequence length="186" mass="19892">MNLDSSIVAAACGATVLRSSQWVSPLQAACDKYEINTPLRAAAFLAEVGVESGRLVYTKEIWGPTEAQQGYEGRADLGNTQPGDGKLFMGRGLIQITGRRNYLLCGIGLELDLIAHPELLEQPADAALSAAWYWSNRNLNALADTGNFLAVSRAINLGSPNSKAMPNGYSQRLALYGAAKKVLHVA</sequence>
<dbReference type="PANTHER" id="PTHR34408:SF1">
    <property type="entry name" value="GLYCOSYL HYDROLASE FAMILY 19 DOMAIN-CONTAINING PROTEIN HI_1415"/>
    <property type="match status" value="1"/>
</dbReference>
<accession>A0A972SMP9</accession>
<dbReference type="EMBL" id="WOEZ01000185">
    <property type="protein sequence ID" value="NPT59125.1"/>
    <property type="molecule type" value="Genomic_DNA"/>
</dbReference>
<evidence type="ECO:0000259" key="1">
    <source>
        <dbReference type="Pfam" id="PF00182"/>
    </source>
</evidence>
<keyword evidence="3" id="KW-1185">Reference proteome</keyword>
<keyword evidence="2" id="KW-0378">Hydrolase</keyword>
<dbReference type="Pfam" id="PF00182">
    <property type="entry name" value="Glyco_hydro_19"/>
    <property type="match status" value="1"/>
</dbReference>
<dbReference type="GO" id="GO:0006032">
    <property type="term" value="P:chitin catabolic process"/>
    <property type="evidence" value="ECO:0007669"/>
    <property type="project" value="InterPro"/>
</dbReference>
<dbReference type="GO" id="GO:0004568">
    <property type="term" value="F:chitinase activity"/>
    <property type="evidence" value="ECO:0007669"/>
    <property type="project" value="InterPro"/>
</dbReference>
<evidence type="ECO:0000313" key="3">
    <source>
        <dbReference type="Proteomes" id="UP000655523"/>
    </source>
</evidence>
<proteinExistence type="predicted"/>
<dbReference type="Gene3D" id="1.10.530.10">
    <property type="match status" value="1"/>
</dbReference>
<comment type="caution">
    <text evidence="2">The sequence shown here is derived from an EMBL/GenBank/DDBJ whole genome shotgun (WGS) entry which is preliminary data.</text>
</comment>
<protein>
    <submittedName>
        <fullName evidence="2">Glycoside hydrolase family 19 protein</fullName>
    </submittedName>
</protein>
<reference evidence="2 3" key="1">
    <citation type="submission" date="2019-11" db="EMBL/GenBank/DDBJ databases">
        <title>Metabolism of dissolved organic matter in forest soils.</title>
        <authorList>
            <person name="Cyle K.T."/>
            <person name="Wilhelm R.C."/>
            <person name="Martinez C.E."/>
        </authorList>
    </citation>
    <scope>NUCLEOTIDE SEQUENCE [LARGE SCALE GENOMIC DNA]</scope>
    <source>
        <strain evidence="2 3">5N</strain>
    </source>
</reference>